<sequence length="79" mass="8296">PVIIAPSPIMPGNGAVPAAPDTPSRTALMENIADNDTALEILPENSPVLDQDQPLSLRDPAVAPVRFNSIGRRESLATI</sequence>
<comment type="caution">
    <text evidence="1">The sequence shown here is derived from an EMBL/GenBank/DDBJ whole genome shotgun (WGS) entry which is preliminary data.</text>
</comment>
<evidence type="ECO:0000313" key="1">
    <source>
        <dbReference type="EMBL" id="GFD60757.1"/>
    </source>
</evidence>
<accession>A0A699XM44</accession>
<name>A0A699XM44_TANCI</name>
<proteinExistence type="predicted"/>
<feature type="non-terminal residue" evidence="1">
    <location>
        <position position="1"/>
    </location>
</feature>
<dbReference type="AlphaFoldDB" id="A0A699XM44"/>
<gene>
    <name evidence="1" type="ORF">Tci_932726</name>
</gene>
<dbReference type="EMBL" id="BKCJ011882147">
    <property type="protein sequence ID" value="GFD60757.1"/>
    <property type="molecule type" value="Genomic_DNA"/>
</dbReference>
<organism evidence="1">
    <name type="scientific">Tanacetum cinerariifolium</name>
    <name type="common">Dalmatian daisy</name>
    <name type="synonym">Chrysanthemum cinerariifolium</name>
    <dbReference type="NCBI Taxonomy" id="118510"/>
    <lineage>
        <taxon>Eukaryota</taxon>
        <taxon>Viridiplantae</taxon>
        <taxon>Streptophyta</taxon>
        <taxon>Embryophyta</taxon>
        <taxon>Tracheophyta</taxon>
        <taxon>Spermatophyta</taxon>
        <taxon>Magnoliopsida</taxon>
        <taxon>eudicotyledons</taxon>
        <taxon>Gunneridae</taxon>
        <taxon>Pentapetalae</taxon>
        <taxon>asterids</taxon>
        <taxon>campanulids</taxon>
        <taxon>Asterales</taxon>
        <taxon>Asteraceae</taxon>
        <taxon>Asteroideae</taxon>
        <taxon>Anthemideae</taxon>
        <taxon>Anthemidinae</taxon>
        <taxon>Tanacetum</taxon>
    </lineage>
</organism>
<protein>
    <submittedName>
        <fullName evidence="1">Uncharacterized protein</fullName>
    </submittedName>
</protein>
<reference evidence="1" key="1">
    <citation type="journal article" date="2019" name="Sci. Rep.">
        <title>Draft genome of Tanacetum cinerariifolium, the natural source of mosquito coil.</title>
        <authorList>
            <person name="Yamashiro T."/>
            <person name="Shiraishi A."/>
            <person name="Satake H."/>
            <person name="Nakayama K."/>
        </authorList>
    </citation>
    <scope>NUCLEOTIDE SEQUENCE</scope>
</reference>
<feature type="non-terminal residue" evidence="1">
    <location>
        <position position="79"/>
    </location>
</feature>